<dbReference type="Proteomes" id="UP000008392">
    <property type="component" value="Chromosome"/>
</dbReference>
<evidence type="ECO:0000313" key="3">
    <source>
        <dbReference type="Proteomes" id="UP000008392"/>
    </source>
</evidence>
<reference evidence="2 3" key="5">
    <citation type="journal article" date="2011" name="ISME J.">
        <title>Dual transcriptional profiling of a bacterial/fungal confrontation: Collimonas fungivorans versus Aspergillus niger.</title>
        <authorList>
            <person name="Mela F."/>
            <person name="Fritsche K."/>
            <person name="de Boer W."/>
            <person name="van Veen J.A."/>
            <person name="de Graaff L.H."/>
            <person name="van den Berg M."/>
            <person name="Leveau J.H."/>
        </authorList>
    </citation>
    <scope>NUCLEOTIDE SEQUENCE [LARGE SCALE GENOMIC DNA]</scope>
    <source>
        <strain evidence="2 3">Ter331</strain>
    </source>
</reference>
<dbReference type="AlphaFoldDB" id="G0AFP0"/>
<accession>G0AFP0</accession>
<reference evidence="3" key="6">
    <citation type="submission" date="2011-05" db="EMBL/GenBank/DDBJ databases">
        <title>Complete sequence of Collimonas fungivorans Ter331.</title>
        <authorList>
            <person name="Leveau J.H."/>
        </authorList>
    </citation>
    <scope>NUCLEOTIDE SEQUENCE [LARGE SCALE GENOMIC DNA]</scope>
    <source>
        <strain evidence="3">Ter331</strain>
    </source>
</reference>
<reference evidence="2 3" key="3">
    <citation type="journal article" date="2008" name="FEMS Microbiol. Ecol.">
        <title>Identification and characterization of genes underlying chitinolysis in Collimonas fungivorans Ter331.</title>
        <authorList>
            <person name="Fritsche K."/>
            <person name="de Boer W."/>
            <person name="Gerards S."/>
            <person name="van den Berg M."/>
            <person name="van Veen J.A."/>
            <person name="Leveau J.H."/>
        </authorList>
    </citation>
    <scope>NUCLEOTIDE SEQUENCE [LARGE SCALE GENOMIC DNA]</scope>
    <source>
        <strain evidence="2 3">Ter331</strain>
    </source>
</reference>
<reference evidence="2 3" key="2">
    <citation type="journal article" date="2006" name="J. Microbiol. Methods">
        <title>Genomic flank-sequencing of plasposon insertion sites for rapid identification of functional genes.</title>
        <authorList>
            <person name="Leveau J.H."/>
            <person name="Gerards S."/>
            <person name="Fritsche K."/>
            <person name="Zondag G."/>
            <person name="van Veen J.A."/>
        </authorList>
    </citation>
    <scope>NUCLEOTIDE SEQUENCE [LARGE SCALE GENOMIC DNA]</scope>
    <source>
        <strain evidence="2 3">Ter331</strain>
    </source>
</reference>
<protein>
    <submittedName>
        <fullName evidence="2">Uncharacterized protein</fullName>
    </submittedName>
</protein>
<reference evidence="2 3" key="1">
    <citation type="journal article" date="2004" name="Environ. Microbiol.">
        <title>Phylogeny-function analysis of (meta)genomic libraries: screening for expression of ribosomal RNA genes by large-insert library fluorescent in situ hybridization (LIL-FISH).</title>
        <authorList>
            <person name="Leveau J.H."/>
            <person name="Gerards S."/>
            <person name="de Boer W."/>
            <person name="van Veen J.A."/>
        </authorList>
    </citation>
    <scope>NUCLEOTIDE SEQUENCE [LARGE SCALE GENOMIC DNA]</scope>
    <source>
        <strain evidence="2 3">Ter331</strain>
    </source>
</reference>
<keyword evidence="3" id="KW-1185">Reference proteome</keyword>
<name>G0AFP0_COLFT</name>
<proteinExistence type="predicted"/>
<dbReference type="KEGG" id="cfu:CFU_4308"/>
<dbReference type="EMBL" id="CP002745">
    <property type="protein sequence ID" value="AEK64129.1"/>
    <property type="molecule type" value="Genomic_DNA"/>
</dbReference>
<evidence type="ECO:0000313" key="2">
    <source>
        <dbReference type="EMBL" id="AEK64129.1"/>
    </source>
</evidence>
<sequence length="35" mass="4114">MMALMRNNRLLQYPGPEEIYGTSTNLGITMREKRQ</sequence>
<dbReference type="HOGENOM" id="CLU_3364379_0_0_4"/>
<organism evidence="2 3">
    <name type="scientific">Collimonas fungivorans (strain Ter331)</name>
    <dbReference type="NCBI Taxonomy" id="1005048"/>
    <lineage>
        <taxon>Bacteria</taxon>
        <taxon>Pseudomonadati</taxon>
        <taxon>Pseudomonadota</taxon>
        <taxon>Betaproteobacteria</taxon>
        <taxon>Burkholderiales</taxon>
        <taxon>Oxalobacteraceae</taxon>
        <taxon>Collimonas</taxon>
    </lineage>
</organism>
<evidence type="ECO:0000256" key="1">
    <source>
        <dbReference type="SAM" id="MobiDB-lite"/>
    </source>
</evidence>
<reference evidence="2 3" key="4">
    <citation type="journal article" date="2010" name="Environ. Microbiol.">
        <title>The bacterial genus Collimonas: mycophagy, weathering and other adaptive solutions to life in oligotrophic soil environments.</title>
        <authorList>
            <person name="Leveau J.H."/>
            <person name="Uroz S."/>
            <person name="de Boer W."/>
        </authorList>
    </citation>
    <scope>NUCLEOTIDE SEQUENCE [LARGE SCALE GENOMIC DNA]</scope>
    <source>
        <strain evidence="2 3">Ter331</strain>
    </source>
</reference>
<feature type="region of interest" description="Disordered" evidence="1">
    <location>
        <begin position="14"/>
        <end position="35"/>
    </location>
</feature>
<gene>
    <name evidence="2" type="ordered locus">CFU_4308</name>
</gene>